<evidence type="ECO:0000256" key="2">
    <source>
        <dbReference type="ARBA" id="ARBA00007613"/>
    </source>
</evidence>
<keyword evidence="7" id="KW-0998">Cell outer membrane</keyword>
<dbReference type="GO" id="GO:0015562">
    <property type="term" value="F:efflux transmembrane transporter activity"/>
    <property type="evidence" value="ECO:0007669"/>
    <property type="project" value="InterPro"/>
</dbReference>
<evidence type="ECO:0000256" key="3">
    <source>
        <dbReference type="ARBA" id="ARBA00022448"/>
    </source>
</evidence>
<feature type="signal peptide" evidence="9">
    <location>
        <begin position="1"/>
        <end position="25"/>
    </location>
</feature>
<evidence type="ECO:0000256" key="5">
    <source>
        <dbReference type="ARBA" id="ARBA00022692"/>
    </source>
</evidence>
<keyword evidence="4" id="KW-1134">Transmembrane beta strand</keyword>
<keyword evidence="6" id="KW-0472">Membrane</keyword>
<keyword evidence="5" id="KW-0812">Transmembrane</keyword>
<dbReference type="GO" id="GO:1990281">
    <property type="term" value="C:efflux pump complex"/>
    <property type="evidence" value="ECO:0007669"/>
    <property type="project" value="TreeGrafter"/>
</dbReference>
<dbReference type="PROSITE" id="PS51257">
    <property type="entry name" value="PROKAR_LIPOPROTEIN"/>
    <property type="match status" value="1"/>
</dbReference>
<dbReference type="PANTHER" id="PTHR30026">
    <property type="entry name" value="OUTER MEMBRANE PROTEIN TOLC"/>
    <property type="match status" value="1"/>
</dbReference>
<sequence>MKRYTHRAVGLWPAILLSCWTSFSAAGADLALPQALQAAVGYSADLSANQHQINALQNMADSAAQLPDPQLRFGVENVPLGGGNARRLTREGMTMQRIGIMQTWVSGDKREKKAQTLRAEADSLYSNSDGIVARIQRDTAQAWLNLAFSQRVLQDAEALVQESRRQLVPLQASAAGGGALDGVLDARLTLAAMEDRLSDARRDVQVAQARIAELTGINDAVAAGALPRFERLPADPQTLKRQLHQHPEMQQAQREVSLAQARAAQSSVAAIPDVGVEMYYARRGDEYDDMAGVMISVDLPLFTSSRQDKDHAADLSRTLEARDRIRLTEREHLARLDTLLAQYQAAQSRWRRQHHEVLPLRQQRVTLAVTQYQSGNDTLADVLAARRDLLDARIAAHGAGLELAQLWAALRYLTPAQEYVQ</sequence>
<organism evidence="10 11">
    <name type="scientific">Affinibrenneria salicis</name>
    <dbReference type="NCBI Taxonomy" id="2590031"/>
    <lineage>
        <taxon>Bacteria</taxon>
        <taxon>Pseudomonadati</taxon>
        <taxon>Pseudomonadota</taxon>
        <taxon>Gammaproteobacteria</taxon>
        <taxon>Enterobacterales</taxon>
        <taxon>Pectobacteriaceae</taxon>
        <taxon>Affinibrenneria</taxon>
    </lineage>
</organism>
<evidence type="ECO:0000256" key="6">
    <source>
        <dbReference type="ARBA" id="ARBA00023136"/>
    </source>
</evidence>
<comment type="subcellular location">
    <subcellularLocation>
        <location evidence="1">Cell outer membrane</location>
    </subcellularLocation>
</comment>
<evidence type="ECO:0000256" key="7">
    <source>
        <dbReference type="ARBA" id="ARBA00023237"/>
    </source>
</evidence>
<dbReference type="EMBL" id="VYKJ01000005">
    <property type="protein sequence ID" value="KAA8999883.1"/>
    <property type="molecule type" value="Genomic_DNA"/>
</dbReference>
<dbReference type="InterPro" id="IPR051906">
    <property type="entry name" value="TolC-like"/>
</dbReference>
<evidence type="ECO:0000256" key="9">
    <source>
        <dbReference type="SAM" id="SignalP"/>
    </source>
</evidence>
<keyword evidence="8" id="KW-0175">Coiled coil</keyword>
<dbReference type="PANTHER" id="PTHR30026:SF20">
    <property type="entry name" value="OUTER MEMBRANE PROTEIN TOLC"/>
    <property type="match status" value="1"/>
</dbReference>
<keyword evidence="3" id="KW-0813">Transport</keyword>
<evidence type="ECO:0000256" key="1">
    <source>
        <dbReference type="ARBA" id="ARBA00004442"/>
    </source>
</evidence>
<feature type="coiled-coil region" evidence="8">
    <location>
        <begin position="146"/>
        <end position="210"/>
    </location>
</feature>
<reference evidence="10 11" key="1">
    <citation type="submission" date="2019-09" db="EMBL/GenBank/DDBJ databases">
        <authorList>
            <person name="Li Y."/>
        </authorList>
    </citation>
    <scope>NUCLEOTIDE SEQUENCE [LARGE SCALE GENOMIC DNA]</scope>
    <source>
        <strain evidence="10 11">L3-3HA</strain>
    </source>
</reference>
<evidence type="ECO:0000313" key="10">
    <source>
        <dbReference type="EMBL" id="KAA8999883.1"/>
    </source>
</evidence>
<name>A0A5J5G0K2_9GAMM</name>
<dbReference type="Proteomes" id="UP000335415">
    <property type="component" value="Unassembled WGS sequence"/>
</dbReference>
<dbReference type="AlphaFoldDB" id="A0A5J5G0K2"/>
<gene>
    <name evidence="10" type="ORF">FJU30_11320</name>
</gene>
<evidence type="ECO:0000256" key="4">
    <source>
        <dbReference type="ARBA" id="ARBA00022452"/>
    </source>
</evidence>
<evidence type="ECO:0000313" key="11">
    <source>
        <dbReference type="Proteomes" id="UP000335415"/>
    </source>
</evidence>
<dbReference type="Gene3D" id="1.20.1600.10">
    <property type="entry name" value="Outer membrane efflux proteins (OEP)"/>
    <property type="match status" value="1"/>
</dbReference>
<keyword evidence="9" id="KW-0732">Signal</keyword>
<dbReference type="Pfam" id="PF02321">
    <property type="entry name" value="OEP"/>
    <property type="match status" value="1"/>
</dbReference>
<protein>
    <submittedName>
        <fullName evidence="10">TolC family protein</fullName>
    </submittedName>
</protein>
<keyword evidence="11" id="KW-1185">Reference proteome</keyword>
<dbReference type="SUPFAM" id="SSF56954">
    <property type="entry name" value="Outer membrane efflux proteins (OEP)"/>
    <property type="match status" value="1"/>
</dbReference>
<evidence type="ECO:0000256" key="8">
    <source>
        <dbReference type="SAM" id="Coils"/>
    </source>
</evidence>
<dbReference type="RefSeq" id="WP_150435084.1">
    <property type="nucleotide sequence ID" value="NZ_VYKJ01000005.1"/>
</dbReference>
<dbReference type="OrthoDB" id="5607838at2"/>
<dbReference type="InterPro" id="IPR003423">
    <property type="entry name" value="OMP_efflux"/>
</dbReference>
<comment type="caution">
    <text evidence="10">The sequence shown here is derived from an EMBL/GenBank/DDBJ whole genome shotgun (WGS) entry which is preliminary data.</text>
</comment>
<dbReference type="GO" id="GO:0015288">
    <property type="term" value="F:porin activity"/>
    <property type="evidence" value="ECO:0007669"/>
    <property type="project" value="TreeGrafter"/>
</dbReference>
<comment type="similarity">
    <text evidence="2">Belongs to the outer membrane factor (OMF) (TC 1.B.17) family.</text>
</comment>
<dbReference type="GO" id="GO:0009279">
    <property type="term" value="C:cell outer membrane"/>
    <property type="evidence" value="ECO:0007669"/>
    <property type="project" value="UniProtKB-SubCell"/>
</dbReference>
<feature type="chain" id="PRO_5023811663" evidence="9">
    <location>
        <begin position="26"/>
        <end position="421"/>
    </location>
</feature>
<accession>A0A5J5G0K2</accession>
<proteinExistence type="inferred from homology"/>